<dbReference type="PRINTS" id="PR00934">
    <property type="entry name" value="XHISDIPTASE"/>
</dbReference>
<organism evidence="1">
    <name type="scientific">marine sediment metagenome</name>
    <dbReference type="NCBI Taxonomy" id="412755"/>
    <lineage>
        <taxon>unclassified sequences</taxon>
        <taxon>metagenomes</taxon>
        <taxon>ecological metagenomes</taxon>
    </lineage>
</organism>
<dbReference type="FunFam" id="3.40.630.10:FF:000018">
    <property type="entry name" value="Aminoacyl-histidine dipeptidase PepD"/>
    <property type="match status" value="1"/>
</dbReference>
<gene>
    <name evidence="1" type="ORF">S01H4_39864</name>
</gene>
<reference evidence="1" key="1">
    <citation type="journal article" date="2014" name="Front. Microbiol.">
        <title>High frequency of phylogenetically diverse reductive dehalogenase-homologous genes in deep subseafloor sedimentary metagenomes.</title>
        <authorList>
            <person name="Kawai M."/>
            <person name="Futagami T."/>
            <person name="Toyoda A."/>
            <person name="Takaki Y."/>
            <person name="Nishi S."/>
            <person name="Hori S."/>
            <person name="Arai W."/>
            <person name="Tsubouchi T."/>
            <person name="Morono Y."/>
            <person name="Uchiyama I."/>
            <person name="Ito T."/>
            <person name="Fujiyama A."/>
            <person name="Inagaki F."/>
            <person name="Takami H."/>
        </authorList>
    </citation>
    <scope>NUCLEOTIDE SEQUENCE</scope>
    <source>
        <strain evidence="1">Expedition CK06-06</strain>
    </source>
</reference>
<dbReference type="PANTHER" id="PTHR43501:SF1">
    <property type="entry name" value="CYTOSOL NON-SPECIFIC DIPEPTIDASE"/>
    <property type="match status" value="1"/>
</dbReference>
<dbReference type="AlphaFoldDB" id="X1DCF4"/>
<comment type="caution">
    <text evidence="1">The sequence shown here is derived from an EMBL/GenBank/DDBJ whole genome shotgun (WGS) entry which is preliminary data.</text>
</comment>
<evidence type="ECO:0000313" key="1">
    <source>
        <dbReference type="EMBL" id="GAH02749.1"/>
    </source>
</evidence>
<dbReference type="InterPro" id="IPR001160">
    <property type="entry name" value="Peptidase_M20C"/>
</dbReference>
<name>X1DCF4_9ZZZZ</name>
<dbReference type="EMBL" id="BART01021647">
    <property type="protein sequence ID" value="GAH02749.1"/>
    <property type="molecule type" value="Genomic_DNA"/>
</dbReference>
<protein>
    <recommendedName>
        <fullName evidence="2">Peptidase M20 dimerisation domain-containing protein</fullName>
    </recommendedName>
</protein>
<dbReference type="PANTHER" id="PTHR43501">
    <property type="entry name" value="CYTOSOL NON-SPECIFIC DIPEPTIDASE"/>
    <property type="match status" value="1"/>
</dbReference>
<evidence type="ECO:0008006" key="2">
    <source>
        <dbReference type="Google" id="ProtNLM"/>
    </source>
</evidence>
<dbReference type="GO" id="GO:0006508">
    <property type="term" value="P:proteolysis"/>
    <property type="evidence" value="ECO:0007669"/>
    <property type="project" value="InterPro"/>
</dbReference>
<dbReference type="GO" id="GO:0070573">
    <property type="term" value="F:metallodipeptidase activity"/>
    <property type="evidence" value="ECO:0007669"/>
    <property type="project" value="TreeGrafter"/>
</dbReference>
<dbReference type="SUPFAM" id="SSF53187">
    <property type="entry name" value="Zn-dependent exopeptidases"/>
    <property type="match status" value="1"/>
</dbReference>
<proteinExistence type="predicted"/>
<dbReference type="Gene3D" id="3.40.630.10">
    <property type="entry name" value="Zn peptidases"/>
    <property type="match status" value="1"/>
</dbReference>
<dbReference type="GO" id="GO:0005829">
    <property type="term" value="C:cytosol"/>
    <property type="evidence" value="ECO:0007669"/>
    <property type="project" value="TreeGrafter"/>
</dbReference>
<accession>X1DCF4</accession>
<sequence length="209" mass="24032">MLNEEISSIYQYYEKFEPNLKIENKKVSPDNYLSNEDSRLLISTTHIIPHGVLKKSHIYEGFVESSNNLAIVNTENDNEIIWLYPRSIIRSELDSFCVSMKQLGELGCWSVFLRPILPEWLPDLESKFLEYVKKQYDTLLEKPVKTNIIHGGLETGMISTKISELQMVSLGPTVEGLHSPSERLKISDVGKIYELLKRIVSDIKELKTN</sequence>